<feature type="compositionally biased region" description="Polar residues" evidence="2">
    <location>
        <begin position="482"/>
        <end position="502"/>
    </location>
</feature>
<feature type="compositionally biased region" description="Polar residues" evidence="2">
    <location>
        <begin position="966"/>
        <end position="986"/>
    </location>
</feature>
<feature type="compositionally biased region" description="Basic and acidic residues" evidence="2">
    <location>
        <begin position="503"/>
        <end position="526"/>
    </location>
</feature>
<gene>
    <name evidence="4" type="primary">LOC102803625</name>
</gene>
<dbReference type="InterPro" id="IPR031650">
    <property type="entry name" value="CCDC73"/>
</dbReference>
<name>A0ABM0MS81_SACKO</name>
<feature type="region of interest" description="Disordered" evidence="2">
    <location>
        <begin position="773"/>
        <end position="796"/>
    </location>
</feature>
<feature type="coiled-coil region" evidence="1">
    <location>
        <begin position="167"/>
        <end position="251"/>
    </location>
</feature>
<evidence type="ECO:0000313" key="3">
    <source>
        <dbReference type="Proteomes" id="UP000694865"/>
    </source>
</evidence>
<dbReference type="PANTHER" id="PTHR28660">
    <property type="entry name" value="COILED-COIL DOMAIN-CONTAINING PROTEIN 73"/>
    <property type="match status" value="1"/>
</dbReference>
<reference evidence="4" key="1">
    <citation type="submission" date="2025-08" db="UniProtKB">
        <authorList>
            <consortium name="RefSeq"/>
        </authorList>
    </citation>
    <scope>IDENTIFICATION</scope>
    <source>
        <tissue evidence="4">Testes</tissue>
    </source>
</reference>
<protein>
    <submittedName>
        <fullName evidence="4">Coiled-coil domain-containing protein 73-like</fullName>
    </submittedName>
</protein>
<feature type="region of interest" description="Disordered" evidence="2">
    <location>
        <begin position="966"/>
        <end position="988"/>
    </location>
</feature>
<accession>A0ABM0MS81</accession>
<feature type="compositionally biased region" description="Basic and acidic residues" evidence="2">
    <location>
        <begin position="66"/>
        <end position="80"/>
    </location>
</feature>
<feature type="region of interest" description="Disordered" evidence="2">
    <location>
        <begin position="482"/>
        <end position="567"/>
    </location>
</feature>
<evidence type="ECO:0000256" key="1">
    <source>
        <dbReference type="SAM" id="Coils"/>
    </source>
</evidence>
<feature type="compositionally biased region" description="Basic and acidic residues" evidence="2">
    <location>
        <begin position="42"/>
        <end position="57"/>
    </location>
</feature>
<feature type="compositionally biased region" description="Basic and acidic residues" evidence="2">
    <location>
        <begin position="97"/>
        <end position="120"/>
    </location>
</feature>
<keyword evidence="3" id="KW-1185">Reference proteome</keyword>
<feature type="compositionally biased region" description="Basic and acidic residues" evidence="2">
    <location>
        <begin position="773"/>
        <end position="788"/>
    </location>
</feature>
<dbReference type="GeneID" id="102803625"/>
<organism evidence="3 4">
    <name type="scientific">Saccoglossus kowalevskii</name>
    <name type="common">Acorn worm</name>
    <dbReference type="NCBI Taxonomy" id="10224"/>
    <lineage>
        <taxon>Eukaryota</taxon>
        <taxon>Metazoa</taxon>
        <taxon>Hemichordata</taxon>
        <taxon>Enteropneusta</taxon>
        <taxon>Harrimaniidae</taxon>
        <taxon>Saccoglossus</taxon>
    </lineage>
</organism>
<keyword evidence="1" id="KW-0175">Coiled coil</keyword>
<evidence type="ECO:0000313" key="4">
    <source>
        <dbReference type="RefSeq" id="XP_006822872.1"/>
    </source>
</evidence>
<dbReference type="Pfam" id="PF15818">
    <property type="entry name" value="CCDC73"/>
    <property type="match status" value="1"/>
</dbReference>
<evidence type="ECO:0000256" key="2">
    <source>
        <dbReference type="SAM" id="MobiDB-lite"/>
    </source>
</evidence>
<dbReference type="RefSeq" id="XP_006822872.1">
    <property type="nucleotide sequence ID" value="XM_006822809.1"/>
</dbReference>
<feature type="compositionally biased region" description="Polar residues" evidence="2">
    <location>
        <begin position="121"/>
        <end position="130"/>
    </location>
</feature>
<feature type="compositionally biased region" description="Basic and acidic residues" evidence="2">
    <location>
        <begin position="536"/>
        <end position="550"/>
    </location>
</feature>
<feature type="region of interest" description="Disordered" evidence="2">
    <location>
        <begin position="1"/>
        <end position="134"/>
    </location>
</feature>
<dbReference type="Proteomes" id="UP000694865">
    <property type="component" value="Unplaced"/>
</dbReference>
<feature type="compositionally biased region" description="Low complexity" evidence="2">
    <location>
        <begin position="22"/>
        <end position="41"/>
    </location>
</feature>
<feature type="region of interest" description="Disordered" evidence="2">
    <location>
        <begin position="732"/>
        <end position="755"/>
    </location>
</feature>
<proteinExistence type="predicted"/>
<dbReference type="PANTHER" id="PTHR28660:SF1">
    <property type="entry name" value="COILED-COIL DOMAIN-CONTAINING PROTEIN 73"/>
    <property type="match status" value="1"/>
</dbReference>
<sequence length="1053" mass="118437">MTTELNKASILDSDKPNLCSIMPESSSPSNKNNDKNMNPSEHLNDDENIDKMERDVTCELMNDNTDGNKPDCDSISKSSDEGSINMALVLEDSFSDNDDKSEISDTVADEKQGEADRENCSSEVNKTPENPTIHDKCDSIARQIDNMRFRDNLFEIIEELRIRRSMDAESEDKIKQLVTEKHELERKLESENLRNKNIIDNHDQEISDVKKQYQDKIHQLEEKTTKHTLTVERSNKQMTALKNDIRTLELSRYSLEKKIQEQEQVIKVQSTAKDAHVTQVASFEQRVKDISNQVNEVTQQIQNLKENVQTSCELNKQLSYTNHHQQCQLETCKNDLERKVKELKKLRIELDKKPNDLHRKYHEKKQEVDTLQQQLQKEKETVVHLQSQLTSIQDENMKKSLEDRLKTLLEDYEALSKSHSDLEELNTTWAKKNTDLTMVQHSLKEKLEVKENEHHKLRLENENKVLEVQEQLDASMRQVVSLQQQLHNQKSEKNNTGQNKNLNSHEEHVSSLTSENKETGTKKGTENYKNGNHNNEIIDKTEANETDEHKCTKRPCNVLNEREPPPKKLKEKELAKDEINKISSEDNRKVMIQDIKTGEKEQSRLNENQLSCIMIPDNDSKLTESSDDQLISSTTNGTIKLDASPRPDIPLDQAEVLNRVLDSVKKQQPVLMSQENQNLSASDQLSNMKSSGFGDTSLKLESCARKGPEGNDDTKSDPILFLSANSVTDSAHKKSGIDTLGGTVDPGGSGDLKSDTTLCRTTVSATKLGDGDYKSRDCADVKSEESPSKKRVSFSKTVTYSHEVKSKSPNGGTSSTVTGILKSENLKMANKNEYRGSKFVGTILMAKQNTQSVLAAENESQSVQKHEDLDDRVASRSLNPVKNLISALGSTESPSRIIPAMSNLSVSSKGLKTIPMITTPVLPTQRLSSSTFLLKPTSSFIPPTKVDSNVFKYKFVHIPETISSTVTTSDGQTSFSQPNLPTSSDWSVGKEPGIQQVSETKGGVTTSPSVVLFSDDEDEPNTGISGEINKIQSFLKKDRLSTSKLHKQRKKSL</sequence>